<evidence type="ECO:0000313" key="1">
    <source>
        <dbReference type="EMBL" id="MEN3238983.1"/>
    </source>
</evidence>
<protein>
    <recommendedName>
        <fullName evidence="3">Lipoprotein</fullName>
    </recommendedName>
</protein>
<dbReference type="EMBL" id="JAQYXP010000010">
    <property type="protein sequence ID" value="MEN3238983.1"/>
    <property type="molecule type" value="Genomic_DNA"/>
</dbReference>
<keyword evidence="2" id="KW-1185">Reference proteome</keyword>
<dbReference type="PROSITE" id="PS51257">
    <property type="entry name" value="PROKAR_LIPOPROTEIN"/>
    <property type="match status" value="1"/>
</dbReference>
<dbReference type="RefSeq" id="WP_346013930.1">
    <property type="nucleotide sequence ID" value="NZ_JAQYXP010000010.1"/>
</dbReference>
<accession>A0ABV0A570</accession>
<reference evidence="1 2" key="1">
    <citation type="journal article" date="2023" name="PLoS ONE">
        <title>Complete genome assembly of Hawai'i environmental nontuberculous mycobacteria reveals unexpected co-isolation with methylobacteria.</title>
        <authorList>
            <person name="Hendrix J."/>
            <person name="Epperson L.E."/>
            <person name="Tong E.I."/>
            <person name="Chan Y.L."/>
            <person name="Hasan N.A."/>
            <person name="Dawrs S.N."/>
            <person name="Norton G.J."/>
            <person name="Virdi R."/>
            <person name="Crooks J.L."/>
            <person name="Chan E.D."/>
            <person name="Honda J.R."/>
            <person name="Strong M."/>
        </authorList>
    </citation>
    <scope>NUCLEOTIDE SEQUENCE [LARGE SCALE GENOMIC DNA]</scope>
    <source>
        <strain evidence="1 2">NJH_HI04-1</strain>
    </source>
</reference>
<gene>
    <name evidence="1" type="ORF">PUR29_36720</name>
</gene>
<dbReference type="Proteomes" id="UP001407347">
    <property type="component" value="Unassembled WGS sequence"/>
</dbReference>
<sequence length="129" mass="13534">MENSKGVNVRPGIMIAIGAIGAVLAGCNQMTTANYRGDKADWSRPSAKPPIEVAACISDGWGQHTHRHKSLPNPKGQTLVLEGGPPEIPVVDAVVDIEAAGKGSVVRYGGRLRGFPTDFGAESSVERCL</sequence>
<name>A0ABV0A570_9HYPH</name>
<organism evidence="1 2">
    <name type="scientific">Methylobacterium ajmalii</name>
    <dbReference type="NCBI Taxonomy" id="2738439"/>
    <lineage>
        <taxon>Bacteria</taxon>
        <taxon>Pseudomonadati</taxon>
        <taxon>Pseudomonadota</taxon>
        <taxon>Alphaproteobacteria</taxon>
        <taxon>Hyphomicrobiales</taxon>
        <taxon>Methylobacteriaceae</taxon>
        <taxon>Methylobacterium</taxon>
    </lineage>
</organism>
<comment type="caution">
    <text evidence="1">The sequence shown here is derived from an EMBL/GenBank/DDBJ whole genome shotgun (WGS) entry which is preliminary data.</text>
</comment>
<proteinExistence type="predicted"/>
<evidence type="ECO:0008006" key="3">
    <source>
        <dbReference type="Google" id="ProtNLM"/>
    </source>
</evidence>
<evidence type="ECO:0000313" key="2">
    <source>
        <dbReference type="Proteomes" id="UP001407347"/>
    </source>
</evidence>